<gene>
    <name evidence="2" type="ORF">Enr13x_31180</name>
</gene>
<keyword evidence="1" id="KW-1133">Transmembrane helix</keyword>
<dbReference type="EMBL" id="CP037423">
    <property type="protein sequence ID" value="QDV43263.1"/>
    <property type="molecule type" value="Genomic_DNA"/>
</dbReference>
<evidence type="ECO:0000313" key="3">
    <source>
        <dbReference type="Proteomes" id="UP000319004"/>
    </source>
</evidence>
<reference evidence="2 3" key="1">
    <citation type="submission" date="2019-03" db="EMBL/GenBank/DDBJ databases">
        <title>Deep-cultivation of Planctomycetes and their phenomic and genomic characterization uncovers novel biology.</title>
        <authorList>
            <person name="Wiegand S."/>
            <person name="Jogler M."/>
            <person name="Boedeker C."/>
            <person name="Pinto D."/>
            <person name="Vollmers J."/>
            <person name="Rivas-Marin E."/>
            <person name="Kohn T."/>
            <person name="Peeters S.H."/>
            <person name="Heuer A."/>
            <person name="Rast P."/>
            <person name="Oberbeckmann S."/>
            <person name="Bunk B."/>
            <person name="Jeske O."/>
            <person name="Meyerdierks A."/>
            <person name="Storesund J.E."/>
            <person name="Kallscheuer N."/>
            <person name="Luecker S."/>
            <person name="Lage O.M."/>
            <person name="Pohl T."/>
            <person name="Merkel B.J."/>
            <person name="Hornburger P."/>
            <person name="Mueller R.-W."/>
            <person name="Bruemmer F."/>
            <person name="Labrenz M."/>
            <person name="Spormann A.M."/>
            <person name="Op den Camp H."/>
            <person name="Overmann J."/>
            <person name="Amann R."/>
            <person name="Jetten M.S.M."/>
            <person name="Mascher T."/>
            <person name="Medema M.H."/>
            <person name="Devos D.P."/>
            <person name="Kaster A.-K."/>
            <person name="Ovreas L."/>
            <person name="Rohde M."/>
            <person name="Galperin M.Y."/>
            <person name="Jogler C."/>
        </authorList>
    </citation>
    <scope>NUCLEOTIDE SEQUENCE [LARGE SCALE GENOMIC DNA]</scope>
    <source>
        <strain evidence="2 3">Enr13</strain>
    </source>
</reference>
<proteinExistence type="predicted"/>
<organism evidence="2 3">
    <name type="scientific">Stieleria neptunia</name>
    <dbReference type="NCBI Taxonomy" id="2527979"/>
    <lineage>
        <taxon>Bacteria</taxon>
        <taxon>Pseudomonadati</taxon>
        <taxon>Planctomycetota</taxon>
        <taxon>Planctomycetia</taxon>
        <taxon>Pirellulales</taxon>
        <taxon>Pirellulaceae</taxon>
        <taxon>Stieleria</taxon>
    </lineage>
</organism>
<evidence type="ECO:0000313" key="2">
    <source>
        <dbReference type="EMBL" id="QDV43263.1"/>
    </source>
</evidence>
<feature type="transmembrane region" description="Helical" evidence="1">
    <location>
        <begin position="81"/>
        <end position="103"/>
    </location>
</feature>
<name>A0A518HQX6_9BACT</name>
<dbReference type="KEGG" id="snep:Enr13x_31180"/>
<keyword evidence="1" id="KW-0472">Membrane</keyword>
<accession>A0A518HQX6</accession>
<keyword evidence="1" id="KW-0812">Transmembrane</keyword>
<dbReference type="Proteomes" id="UP000319004">
    <property type="component" value="Chromosome"/>
</dbReference>
<evidence type="ECO:0000256" key="1">
    <source>
        <dbReference type="SAM" id="Phobius"/>
    </source>
</evidence>
<sequence>MACAGAAALGVAAIRRKGFRAIGPAMTLGGIWAILPDSPRSFSWYPSLPFSEHLRGLKNEQQLTSDLFFFHASLDAQPQEFALLGLAIILVLYNTVIFTPLLVDLAKRIAVVEKLPRFGGVFGRGRNG</sequence>
<keyword evidence="3" id="KW-1185">Reference proteome</keyword>
<dbReference type="AlphaFoldDB" id="A0A518HQX6"/>
<protein>
    <submittedName>
        <fullName evidence="2">Uncharacterized protein</fullName>
    </submittedName>
</protein>